<sequence length="77" mass="9149">MFRLIYFNPAAGYRTFDYKQVERLSEGERLVADAEAMIICVVDYYNKAILHKCSDYETHREQIDPLIFDPKVMGLYY</sequence>
<protein>
    <submittedName>
        <fullName evidence="1">Uncharacterized protein</fullName>
    </submittedName>
</protein>
<keyword evidence="2" id="KW-1185">Reference proteome</keyword>
<organism evidence="1 2">
    <name type="scientific">Pedobacter quisquiliarum</name>
    <dbReference type="NCBI Taxonomy" id="1834438"/>
    <lineage>
        <taxon>Bacteria</taxon>
        <taxon>Pseudomonadati</taxon>
        <taxon>Bacteroidota</taxon>
        <taxon>Sphingobacteriia</taxon>
        <taxon>Sphingobacteriales</taxon>
        <taxon>Sphingobacteriaceae</taxon>
        <taxon>Pedobacter</taxon>
    </lineage>
</organism>
<reference evidence="1" key="1">
    <citation type="journal article" date="2014" name="Int. J. Syst. Evol. Microbiol.">
        <title>Complete genome sequence of Corynebacterium casei LMG S-19264T (=DSM 44701T), isolated from a smear-ripened cheese.</title>
        <authorList>
            <consortium name="US DOE Joint Genome Institute (JGI-PGF)"/>
            <person name="Walter F."/>
            <person name="Albersmeier A."/>
            <person name="Kalinowski J."/>
            <person name="Ruckert C."/>
        </authorList>
    </citation>
    <scope>NUCLEOTIDE SEQUENCE</scope>
    <source>
        <strain evidence="1">CGMCC 1.15343</strain>
    </source>
</reference>
<dbReference type="RefSeq" id="WP_188627403.1">
    <property type="nucleotide sequence ID" value="NZ_BMIL01000009.1"/>
</dbReference>
<dbReference type="AlphaFoldDB" id="A0A916XHX1"/>
<gene>
    <name evidence="1" type="ORF">GCM10011387_26510</name>
</gene>
<dbReference type="Proteomes" id="UP000651668">
    <property type="component" value="Unassembled WGS sequence"/>
</dbReference>
<proteinExistence type="predicted"/>
<accession>A0A916XHX1</accession>
<name>A0A916XHX1_9SPHI</name>
<evidence type="ECO:0000313" key="2">
    <source>
        <dbReference type="Proteomes" id="UP000651668"/>
    </source>
</evidence>
<evidence type="ECO:0000313" key="1">
    <source>
        <dbReference type="EMBL" id="GGC71681.1"/>
    </source>
</evidence>
<dbReference type="EMBL" id="BMIL01000009">
    <property type="protein sequence ID" value="GGC71681.1"/>
    <property type="molecule type" value="Genomic_DNA"/>
</dbReference>
<comment type="caution">
    <text evidence="1">The sequence shown here is derived from an EMBL/GenBank/DDBJ whole genome shotgun (WGS) entry which is preliminary data.</text>
</comment>
<reference evidence="1" key="2">
    <citation type="submission" date="2020-09" db="EMBL/GenBank/DDBJ databases">
        <authorList>
            <person name="Sun Q."/>
            <person name="Zhou Y."/>
        </authorList>
    </citation>
    <scope>NUCLEOTIDE SEQUENCE</scope>
    <source>
        <strain evidence="1">CGMCC 1.15343</strain>
    </source>
</reference>